<protein>
    <recommendedName>
        <fullName evidence="3">Sensor domain-containing protein</fullName>
    </recommendedName>
</protein>
<gene>
    <name evidence="1" type="ORF">AWC18_16240</name>
</gene>
<evidence type="ECO:0000313" key="1">
    <source>
        <dbReference type="EMBL" id="ORW18001.1"/>
    </source>
</evidence>
<dbReference type="Proteomes" id="UP000193108">
    <property type="component" value="Unassembled WGS sequence"/>
</dbReference>
<evidence type="ECO:0000313" key="2">
    <source>
        <dbReference type="Proteomes" id="UP000193108"/>
    </source>
</evidence>
<keyword evidence="2" id="KW-1185">Reference proteome</keyword>
<proteinExistence type="predicted"/>
<name>A0A1X1Z444_MYCNO</name>
<dbReference type="AlphaFoldDB" id="A0A1X1Z444"/>
<accession>A0A1X1Z444</accession>
<sequence>MRRTLAALGLVLSVAGCSDNSASESGGTTTPSTATSAIAAPSQRLLSEKELSAALLSLQDVPPGYSQDPPSEPDPSKTFCDYAPPFQEKIRVKREFTKGGGLSAEFLGVGFRQYADAGQAKATFEALSNALASCTGETYDGRHVSYALMSAPKLGAGSVGVKISSDDGPDLLQFFALVGPVLVNTGGGGLMNANADEVIGLFKAQVGKYEAAAE</sequence>
<reference evidence="1 2" key="1">
    <citation type="submission" date="2016-01" db="EMBL/GenBank/DDBJ databases">
        <title>The new phylogeny of the genus Mycobacterium.</title>
        <authorList>
            <person name="Tarcisio F."/>
            <person name="Conor M."/>
            <person name="Antonella G."/>
            <person name="Elisabetta G."/>
            <person name="Giulia F.S."/>
            <person name="Sara T."/>
            <person name="Anna F."/>
            <person name="Clotilde B."/>
            <person name="Roberto B."/>
            <person name="Veronica D.S."/>
            <person name="Fabio R."/>
            <person name="Monica P."/>
            <person name="Olivier J."/>
            <person name="Enrico T."/>
            <person name="Nicola S."/>
        </authorList>
    </citation>
    <scope>NUCLEOTIDE SEQUENCE [LARGE SCALE GENOMIC DNA]</scope>
    <source>
        <strain evidence="1 2">DSM 44164</strain>
    </source>
</reference>
<comment type="caution">
    <text evidence="1">The sequence shown here is derived from an EMBL/GenBank/DDBJ whole genome shotgun (WGS) entry which is preliminary data.</text>
</comment>
<evidence type="ECO:0008006" key="3">
    <source>
        <dbReference type="Google" id="ProtNLM"/>
    </source>
</evidence>
<dbReference type="PROSITE" id="PS51257">
    <property type="entry name" value="PROKAR_LIPOPROTEIN"/>
    <property type="match status" value="1"/>
</dbReference>
<dbReference type="EMBL" id="LQPI01000060">
    <property type="protein sequence ID" value="ORW18001.1"/>
    <property type="molecule type" value="Genomic_DNA"/>
</dbReference>
<dbReference type="STRING" id="1782.AWC18_16240"/>
<organism evidence="1 2">
    <name type="scientific">Mycolicibacter nonchromogenicus</name>
    <name type="common">Mycobacterium nonchromogenicum</name>
    <dbReference type="NCBI Taxonomy" id="1782"/>
    <lineage>
        <taxon>Bacteria</taxon>
        <taxon>Bacillati</taxon>
        <taxon>Actinomycetota</taxon>
        <taxon>Actinomycetes</taxon>
        <taxon>Mycobacteriales</taxon>
        <taxon>Mycobacteriaceae</taxon>
        <taxon>Mycolicibacter</taxon>
    </lineage>
</organism>